<keyword evidence="3 6" id="KW-0812">Transmembrane</keyword>
<reference evidence="7" key="1">
    <citation type="submission" date="2021-03" db="EMBL/GenBank/DDBJ databases">
        <title>Antimicrobial resistance genes in bacteria isolated from Japanese honey, and their potential for conferring macrolide and lincosamide resistance in the American foulbrood pathogen Paenibacillus larvae.</title>
        <authorList>
            <person name="Okamoto M."/>
            <person name="Kumagai M."/>
            <person name="Kanamori H."/>
            <person name="Takamatsu D."/>
        </authorList>
    </citation>
    <scope>NUCLEOTIDE SEQUENCE</scope>
    <source>
        <strain evidence="7">J40TS1</strain>
    </source>
</reference>
<dbReference type="GO" id="GO:0005886">
    <property type="term" value="C:plasma membrane"/>
    <property type="evidence" value="ECO:0007669"/>
    <property type="project" value="UniProtKB-SubCell"/>
</dbReference>
<evidence type="ECO:0000256" key="4">
    <source>
        <dbReference type="ARBA" id="ARBA00022989"/>
    </source>
</evidence>
<comment type="subcellular location">
    <subcellularLocation>
        <location evidence="1">Cell membrane</location>
        <topology evidence="1">Multi-pass membrane protein</topology>
    </subcellularLocation>
</comment>
<dbReference type="EMBL" id="BOSE01000003">
    <property type="protein sequence ID" value="GIP16506.1"/>
    <property type="molecule type" value="Genomic_DNA"/>
</dbReference>
<feature type="transmembrane region" description="Helical" evidence="6">
    <location>
        <begin position="341"/>
        <end position="360"/>
    </location>
</feature>
<organism evidence="7 8">
    <name type="scientific">Paenibacillus montaniterrae</name>
    <dbReference type="NCBI Taxonomy" id="429341"/>
    <lineage>
        <taxon>Bacteria</taxon>
        <taxon>Bacillati</taxon>
        <taxon>Bacillota</taxon>
        <taxon>Bacilli</taxon>
        <taxon>Bacillales</taxon>
        <taxon>Paenibacillaceae</taxon>
        <taxon>Paenibacillus</taxon>
    </lineage>
</organism>
<evidence type="ECO:0000313" key="7">
    <source>
        <dbReference type="EMBL" id="GIP16506.1"/>
    </source>
</evidence>
<accession>A0A920CX37</accession>
<feature type="transmembrane region" description="Helical" evidence="6">
    <location>
        <begin position="138"/>
        <end position="158"/>
    </location>
</feature>
<evidence type="ECO:0000256" key="3">
    <source>
        <dbReference type="ARBA" id="ARBA00022692"/>
    </source>
</evidence>
<feature type="transmembrane region" description="Helical" evidence="6">
    <location>
        <begin position="194"/>
        <end position="215"/>
    </location>
</feature>
<feature type="transmembrane region" description="Helical" evidence="6">
    <location>
        <begin position="366"/>
        <end position="388"/>
    </location>
</feature>
<evidence type="ECO:0000256" key="6">
    <source>
        <dbReference type="SAM" id="Phobius"/>
    </source>
</evidence>
<feature type="transmembrane region" description="Helical" evidence="6">
    <location>
        <begin position="12"/>
        <end position="31"/>
    </location>
</feature>
<evidence type="ECO:0000256" key="1">
    <source>
        <dbReference type="ARBA" id="ARBA00004651"/>
    </source>
</evidence>
<feature type="transmembrane region" description="Helical" evidence="6">
    <location>
        <begin position="43"/>
        <end position="68"/>
    </location>
</feature>
<dbReference type="Proteomes" id="UP000683139">
    <property type="component" value="Unassembled WGS sequence"/>
</dbReference>
<dbReference type="PANTHER" id="PTHR30250">
    <property type="entry name" value="PST FAMILY PREDICTED COLANIC ACID TRANSPORTER"/>
    <property type="match status" value="1"/>
</dbReference>
<feature type="transmembrane region" description="Helical" evidence="6">
    <location>
        <begin position="309"/>
        <end position="329"/>
    </location>
</feature>
<dbReference type="InterPro" id="IPR002797">
    <property type="entry name" value="Polysacc_synth"/>
</dbReference>
<evidence type="ECO:0000256" key="5">
    <source>
        <dbReference type="ARBA" id="ARBA00023136"/>
    </source>
</evidence>
<dbReference type="InterPro" id="IPR050833">
    <property type="entry name" value="Poly_Biosynth_Transport"/>
</dbReference>
<evidence type="ECO:0000313" key="8">
    <source>
        <dbReference type="Proteomes" id="UP000683139"/>
    </source>
</evidence>
<sequence length="417" mass="47440">MINKLLKNDYISTIISRIILIASGLISSVIINRYLGPELKGEYTFILNAVSIISLVLNLGIGQSYSYFSRNYGSSVKQVFVNIFYIQFILYFLFYSCFSFIIPDYSSHLIVSLSILTQFNTQIGFMALVSNIKQKNKIMVSSTLIYNMLLLLMIIATSSNNLEVVIIIHAIKLFVETTAIIVKMKLYPTLMKINLSLIKVVLKYSFLPLLTTLLITLNYKLDVIILKLFVENRDIGIYSVGATLAGMLWIIPDAFKEVLFNRTAKNDSIKEILISIKFNVYLAVVVIIFFLVIGKDFIVIMYGNEYKDAFLVSALMLIGCVPMILYKIINTLFVSIGKQKFAFITLFTSVCLNTIINFLLIPNYGILGAAYSSIISYSLCGSLFLWYFQKLYSLKLKDMLFVTKSEINTVLKRILRR</sequence>
<feature type="transmembrane region" description="Helical" evidence="6">
    <location>
        <begin position="235"/>
        <end position="255"/>
    </location>
</feature>
<dbReference type="AlphaFoldDB" id="A0A920CX37"/>
<keyword evidence="2" id="KW-1003">Cell membrane</keyword>
<feature type="transmembrane region" description="Helical" evidence="6">
    <location>
        <begin position="108"/>
        <end position="129"/>
    </location>
</feature>
<gene>
    <name evidence="7" type="ORF">J40TS1_21480</name>
</gene>
<evidence type="ECO:0000256" key="2">
    <source>
        <dbReference type="ARBA" id="ARBA00022475"/>
    </source>
</evidence>
<comment type="caution">
    <text evidence="7">The sequence shown here is derived from an EMBL/GenBank/DDBJ whole genome shotgun (WGS) entry which is preliminary data.</text>
</comment>
<keyword evidence="8" id="KW-1185">Reference proteome</keyword>
<name>A0A920CX37_9BACL</name>
<dbReference type="Pfam" id="PF01943">
    <property type="entry name" value="Polysacc_synt"/>
    <property type="match status" value="1"/>
</dbReference>
<proteinExistence type="predicted"/>
<dbReference type="PANTHER" id="PTHR30250:SF11">
    <property type="entry name" value="O-ANTIGEN TRANSPORTER-RELATED"/>
    <property type="match status" value="1"/>
</dbReference>
<feature type="transmembrane region" description="Helical" evidence="6">
    <location>
        <begin position="164"/>
        <end position="182"/>
    </location>
</feature>
<dbReference type="RefSeq" id="WP_213514816.1">
    <property type="nucleotide sequence ID" value="NZ_BOSE01000003.1"/>
</dbReference>
<keyword evidence="5 6" id="KW-0472">Membrane</keyword>
<keyword evidence="4 6" id="KW-1133">Transmembrane helix</keyword>
<protein>
    <submittedName>
        <fullName evidence="7">Flippase</fullName>
    </submittedName>
</protein>
<feature type="transmembrane region" description="Helical" evidence="6">
    <location>
        <begin position="80"/>
        <end position="102"/>
    </location>
</feature>
<feature type="transmembrane region" description="Helical" evidence="6">
    <location>
        <begin position="280"/>
        <end position="303"/>
    </location>
</feature>